<feature type="domain" description="HTH cro/C1-type" evidence="1">
    <location>
        <begin position="17"/>
        <end position="72"/>
    </location>
</feature>
<proteinExistence type="predicted"/>
<protein>
    <submittedName>
        <fullName evidence="2">Helix-turn-helix domain-containing protein</fullName>
    </submittedName>
</protein>
<organism evidence="2 3">
    <name type="scientific">Nocardia vinacea</name>
    <dbReference type="NCBI Taxonomy" id="96468"/>
    <lineage>
        <taxon>Bacteria</taxon>
        <taxon>Bacillati</taxon>
        <taxon>Actinomycetota</taxon>
        <taxon>Actinomycetes</taxon>
        <taxon>Mycobacteriales</taxon>
        <taxon>Nocardiaceae</taxon>
        <taxon>Nocardia</taxon>
    </lineage>
</organism>
<dbReference type="InterPro" id="IPR043917">
    <property type="entry name" value="DUF5753"/>
</dbReference>
<name>A0ABZ1YK50_9NOCA</name>
<dbReference type="RefSeq" id="WP_329405123.1">
    <property type="nucleotide sequence ID" value="NZ_CP109441.1"/>
</dbReference>
<dbReference type="SUPFAM" id="SSF47413">
    <property type="entry name" value="lambda repressor-like DNA-binding domains"/>
    <property type="match status" value="1"/>
</dbReference>
<dbReference type="InterPro" id="IPR010982">
    <property type="entry name" value="Lambda_DNA-bd_dom_sf"/>
</dbReference>
<accession>A0ABZ1YK50</accession>
<dbReference type="Pfam" id="PF19054">
    <property type="entry name" value="DUF5753"/>
    <property type="match status" value="1"/>
</dbReference>
<evidence type="ECO:0000313" key="3">
    <source>
        <dbReference type="Proteomes" id="UP001432062"/>
    </source>
</evidence>
<dbReference type="EMBL" id="CP109441">
    <property type="protein sequence ID" value="WUV42307.1"/>
    <property type="molecule type" value="Genomic_DNA"/>
</dbReference>
<evidence type="ECO:0000313" key="2">
    <source>
        <dbReference type="EMBL" id="WUV42307.1"/>
    </source>
</evidence>
<dbReference type="Pfam" id="PF13560">
    <property type="entry name" value="HTH_31"/>
    <property type="match status" value="1"/>
</dbReference>
<sequence length="292" mass="32866">MSEDGPSLARRQLGKYLRNGRQERGLTLHEAARLIQRSGSTLHRMEKGQVAELREIDIEALCTIYEFDADHTAAMKALAVQGNELGWWYEYVDLLPRNFDFYVGLEASAQRLKTYEPELVPGLLQTPAYASVLIRSGFPDDDADEHARRVRLRMRRQTRITRKYLPASLDVILRESVLRGMGGGSNVMATQMRHLADMTTRPNVNLQILPFSAGFPVGVAVGPFVILEFGTDKDGQPVDPPVVYTENFTGGLYLAKSTTVQRYDHTYESLRRSAMDAPASRALLRQMAKEYA</sequence>
<gene>
    <name evidence="2" type="ORF">OG563_23840</name>
</gene>
<keyword evidence="3" id="KW-1185">Reference proteome</keyword>
<dbReference type="PROSITE" id="PS50943">
    <property type="entry name" value="HTH_CROC1"/>
    <property type="match status" value="1"/>
</dbReference>
<evidence type="ECO:0000259" key="1">
    <source>
        <dbReference type="PROSITE" id="PS50943"/>
    </source>
</evidence>
<reference evidence="2" key="1">
    <citation type="submission" date="2022-10" db="EMBL/GenBank/DDBJ databases">
        <title>The complete genomes of actinobacterial strains from the NBC collection.</title>
        <authorList>
            <person name="Joergensen T.S."/>
            <person name="Alvarez Arevalo M."/>
            <person name="Sterndorff E.B."/>
            <person name="Faurdal D."/>
            <person name="Vuksanovic O."/>
            <person name="Mourched A.-S."/>
            <person name="Charusanti P."/>
            <person name="Shaw S."/>
            <person name="Blin K."/>
            <person name="Weber T."/>
        </authorList>
    </citation>
    <scope>NUCLEOTIDE SEQUENCE</scope>
    <source>
        <strain evidence="2">NBC_01482</strain>
    </source>
</reference>
<dbReference type="InterPro" id="IPR001387">
    <property type="entry name" value="Cro/C1-type_HTH"/>
</dbReference>
<dbReference type="Gene3D" id="1.10.260.40">
    <property type="entry name" value="lambda repressor-like DNA-binding domains"/>
    <property type="match status" value="1"/>
</dbReference>
<dbReference type="CDD" id="cd00093">
    <property type="entry name" value="HTH_XRE"/>
    <property type="match status" value="1"/>
</dbReference>
<dbReference type="Proteomes" id="UP001432062">
    <property type="component" value="Chromosome"/>
</dbReference>